<dbReference type="Pfam" id="PF00933">
    <property type="entry name" value="Glyco_hydro_3"/>
    <property type="match status" value="1"/>
</dbReference>
<evidence type="ECO:0000259" key="10">
    <source>
        <dbReference type="SMART" id="SM01217"/>
    </source>
</evidence>
<evidence type="ECO:0000313" key="11">
    <source>
        <dbReference type="EMBL" id="KAL1888272.1"/>
    </source>
</evidence>
<dbReference type="PANTHER" id="PTHR42715:SF3">
    <property type="entry name" value="BETA-GLUCOSIDASE B-RELATED"/>
    <property type="match status" value="1"/>
</dbReference>
<dbReference type="EC" id="3.2.1.21" evidence="4"/>
<dbReference type="InterPro" id="IPR017853">
    <property type="entry name" value="GH"/>
</dbReference>
<evidence type="ECO:0000256" key="4">
    <source>
        <dbReference type="ARBA" id="ARBA00012744"/>
    </source>
</evidence>
<accession>A0ABR3YJ82</accession>
<comment type="pathway">
    <text evidence="2">Glycan metabolism; cellulose degradation.</text>
</comment>
<name>A0ABR3YJ82_9PEZI</name>
<evidence type="ECO:0000256" key="3">
    <source>
        <dbReference type="ARBA" id="ARBA00005336"/>
    </source>
</evidence>
<evidence type="ECO:0000256" key="7">
    <source>
        <dbReference type="ARBA" id="ARBA00023277"/>
    </source>
</evidence>
<gene>
    <name evidence="11" type="ORF">Sste5346_009664</name>
</gene>
<organism evidence="11 12">
    <name type="scientific">Sporothrix stenoceras</name>
    <dbReference type="NCBI Taxonomy" id="5173"/>
    <lineage>
        <taxon>Eukaryota</taxon>
        <taxon>Fungi</taxon>
        <taxon>Dikarya</taxon>
        <taxon>Ascomycota</taxon>
        <taxon>Pezizomycotina</taxon>
        <taxon>Sordariomycetes</taxon>
        <taxon>Sordariomycetidae</taxon>
        <taxon>Ophiostomatales</taxon>
        <taxon>Ophiostomataceae</taxon>
        <taxon>Sporothrix</taxon>
    </lineage>
</organism>
<keyword evidence="12" id="KW-1185">Reference proteome</keyword>
<dbReference type="InterPro" id="IPR026891">
    <property type="entry name" value="Fn3-like"/>
</dbReference>
<dbReference type="SUPFAM" id="SSF52279">
    <property type="entry name" value="Beta-D-glucan exohydrolase, C-terminal domain"/>
    <property type="match status" value="1"/>
</dbReference>
<dbReference type="PRINTS" id="PR00133">
    <property type="entry name" value="GLHYDRLASE3"/>
</dbReference>
<dbReference type="Pfam" id="PF14310">
    <property type="entry name" value="Fn3-like"/>
    <property type="match status" value="1"/>
</dbReference>
<dbReference type="Proteomes" id="UP001583186">
    <property type="component" value="Unassembled WGS sequence"/>
</dbReference>
<evidence type="ECO:0000256" key="9">
    <source>
        <dbReference type="ARBA" id="ARBA00023326"/>
    </source>
</evidence>
<dbReference type="InterPro" id="IPR002772">
    <property type="entry name" value="Glyco_hydro_3_C"/>
</dbReference>
<evidence type="ECO:0000256" key="1">
    <source>
        <dbReference type="ARBA" id="ARBA00000448"/>
    </source>
</evidence>
<evidence type="ECO:0000313" key="12">
    <source>
        <dbReference type="Proteomes" id="UP001583186"/>
    </source>
</evidence>
<feature type="domain" description="Fibronectin type III-like" evidence="10">
    <location>
        <begin position="559"/>
        <end position="626"/>
    </location>
</feature>
<sequence length="643" mass="68935">MARGATWDVALEERVGVAIGLEGRAQGANLVGSVCINLPRHPAWGRVQETYSEDPIVLGELGAAHVRGLQQNAMACVKHFALNSVENTRFRINVTAAETVLHEVFLPHFRRVVEEGAFSIMSAYNAVNGDWAGESESLLTDTLKNKWGFEGIIISDWVFGVRDAGKSIKAGLHIEAPFANKRAASLSTGLENGSILQFDVDGLASAILATQIKFYAARQPGSPSKDVILCDEHRALAREVATRSIVLLKNEANKSDDSGNPTLPFPPTLTSCAVIGRLANAENTGDRGSSWVRSPHVATPFAAIQQALPHAQVVLEDSDSVSKAACMASECQAAVIIVGYDAGDEGEYLLPDMAANHEAYKSVFPKPDVSIVATKVVESMAQMEKDGGAMLKDRAPGGDRPSLRLRARDVEIIAAVAAKNPRTVVSIVTAGAVIIEEWKDLVPAIVIGWYGGIEGANALADVLLGRANPSGRLPWSMPTSEDHLPSFSSSATEITYDHWYGQLLLDRLGVPAAYPLGWGLSYTEFSLAELSVHHSSATKSDSITLSLTVKNSNQRGGVCVVQIYGTNPQDERRYGRQLLGFTTVKVGAGETREAMVTASLRPFMIWTNNNLVLPGGKVTLEAAQYAGDVHAARCTYSLLKPAL</sequence>
<dbReference type="InterPro" id="IPR050288">
    <property type="entry name" value="Cellulose_deg_GH3"/>
</dbReference>
<dbReference type="PANTHER" id="PTHR42715">
    <property type="entry name" value="BETA-GLUCOSIDASE"/>
    <property type="match status" value="1"/>
</dbReference>
<comment type="caution">
    <text evidence="11">The sequence shown here is derived from an EMBL/GenBank/DDBJ whole genome shotgun (WGS) entry which is preliminary data.</text>
</comment>
<comment type="catalytic activity">
    <reaction evidence="1">
        <text>Hydrolysis of terminal, non-reducing beta-D-glucosyl residues with release of beta-D-glucose.</text>
        <dbReference type="EC" id="3.2.1.21"/>
    </reaction>
</comment>
<dbReference type="Gene3D" id="3.20.20.300">
    <property type="entry name" value="Glycoside hydrolase, family 3, N-terminal domain"/>
    <property type="match status" value="1"/>
</dbReference>
<dbReference type="InterPro" id="IPR036962">
    <property type="entry name" value="Glyco_hydro_3_N_sf"/>
</dbReference>
<reference evidence="11 12" key="1">
    <citation type="journal article" date="2024" name="IMA Fungus">
        <title>IMA Genome - F19 : A genome assembly and annotation guide to empower mycologists, including annotated draft genome sequences of Ceratocystis pirilliformis, Diaporthe australafricana, Fusarium ophioides, Paecilomyces lecythidis, and Sporothrix stenoceras.</title>
        <authorList>
            <person name="Aylward J."/>
            <person name="Wilson A.M."/>
            <person name="Visagie C.M."/>
            <person name="Spraker J."/>
            <person name="Barnes I."/>
            <person name="Buitendag C."/>
            <person name="Ceriani C."/>
            <person name="Del Mar Angel L."/>
            <person name="du Plessis D."/>
            <person name="Fuchs T."/>
            <person name="Gasser K."/>
            <person name="Kramer D."/>
            <person name="Li W."/>
            <person name="Munsamy K."/>
            <person name="Piso A."/>
            <person name="Price J.L."/>
            <person name="Sonnekus B."/>
            <person name="Thomas C."/>
            <person name="van der Nest A."/>
            <person name="van Dijk A."/>
            <person name="van Heerden A."/>
            <person name="van Vuuren N."/>
            <person name="Yilmaz N."/>
            <person name="Duong T.A."/>
            <person name="van der Merwe N.A."/>
            <person name="Wingfield M.J."/>
            <person name="Wingfield B.D."/>
        </authorList>
    </citation>
    <scope>NUCLEOTIDE SEQUENCE [LARGE SCALE GENOMIC DNA]</scope>
    <source>
        <strain evidence="11 12">CMW 5346</strain>
    </source>
</reference>
<dbReference type="SUPFAM" id="SSF51445">
    <property type="entry name" value="(Trans)glycosidases"/>
    <property type="match status" value="1"/>
</dbReference>
<comment type="similarity">
    <text evidence="3">Belongs to the glycosyl hydrolase 3 family.</text>
</comment>
<evidence type="ECO:0000256" key="5">
    <source>
        <dbReference type="ARBA" id="ARBA00022801"/>
    </source>
</evidence>
<evidence type="ECO:0000256" key="8">
    <source>
        <dbReference type="ARBA" id="ARBA00023295"/>
    </source>
</evidence>
<dbReference type="InterPro" id="IPR036881">
    <property type="entry name" value="Glyco_hydro_3_C_sf"/>
</dbReference>
<dbReference type="InterPro" id="IPR013783">
    <property type="entry name" value="Ig-like_fold"/>
</dbReference>
<evidence type="ECO:0000256" key="6">
    <source>
        <dbReference type="ARBA" id="ARBA00023180"/>
    </source>
</evidence>
<dbReference type="Gene3D" id="3.40.50.1700">
    <property type="entry name" value="Glycoside hydrolase family 3 C-terminal domain"/>
    <property type="match status" value="1"/>
</dbReference>
<protein>
    <recommendedName>
        <fullName evidence="4">beta-glucosidase</fullName>
        <ecNumber evidence="4">3.2.1.21</ecNumber>
    </recommendedName>
</protein>
<keyword evidence="5" id="KW-0378">Hydrolase</keyword>
<dbReference type="InterPro" id="IPR001764">
    <property type="entry name" value="Glyco_hydro_3_N"/>
</dbReference>
<proteinExistence type="inferred from homology"/>
<keyword evidence="9" id="KW-0624">Polysaccharide degradation</keyword>
<keyword evidence="8" id="KW-0326">Glycosidase</keyword>
<dbReference type="SMART" id="SM01217">
    <property type="entry name" value="Fn3_like"/>
    <property type="match status" value="1"/>
</dbReference>
<dbReference type="Pfam" id="PF01915">
    <property type="entry name" value="Glyco_hydro_3_C"/>
    <property type="match status" value="1"/>
</dbReference>
<keyword evidence="6" id="KW-0325">Glycoprotein</keyword>
<evidence type="ECO:0000256" key="2">
    <source>
        <dbReference type="ARBA" id="ARBA00004987"/>
    </source>
</evidence>
<keyword evidence="7" id="KW-0119">Carbohydrate metabolism</keyword>
<dbReference type="EMBL" id="JAWCUI010000096">
    <property type="protein sequence ID" value="KAL1888272.1"/>
    <property type="molecule type" value="Genomic_DNA"/>
</dbReference>
<dbReference type="Gene3D" id="2.60.40.10">
    <property type="entry name" value="Immunoglobulins"/>
    <property type="match status" value="1"/>
</dbReference>